<organism evidence="2 3">
    <name type="scientific">Noviherbaspirillum sedimenti</name>
    <dbReference type="NCBI Taxonomy" id="2320865"/>
    <lineage>
        <taxon>Bacteria</taxon>
        <taxon>Pseudomonadati</taxon>
        <taxon>Pseudomonadota</taxon>
        <taxon>Betaproteobacteria</taxon>
        <taxon>Burkholderiales</taxon>
        <taxon>Oxalobacteraceae</taxon>
        <taxon>Noviherbaspirillum</taxon>
    </lineage>
</organism>
<gene>
    <name evidence="2" type="ORF">D3878_02845</name>
</gene>
<comment type="caution">
    <text evidence="2">The sequence shown here is derived from an EMBL/GenBank/DDBJ whole genome shotgun (WGS) entry which is preliminary data.</text>
</comment>
<evidence type="ECO:0000313" key="3">
    <source>
        <dbReference type="Proteomes" id="UP000266327"/>
    </source>
</evidence>
<dbReference type="AlphaFoldDB" id="A0A3A3GIB6"/>
<evidence type="ECO:0000313" key="2">
    <source>
        <dbReference type="EMBL" id="RJG00650.1"/>
    </source>
</evidence>
<accession>A0A3A3GIB6</accession>
<dbReference type="EMBL" id="QYUQ01000002">
    <property type="protein sequence ID" value="RJG00650.1"/>
    <property type="molecule type" value="Genomic_DNA"/>
</dbReference>
<dbReference type="OrthoDB" id="6537357at2"/>
<feature type="region of interest" description="Disordered" evidence="1">
    <location>
        <begin position="233"/>
        <end position="255"/>
    </location>
</feature>
<sequence length="255" mass="29016">MSSLLTVLINPTPGKEADFDSWYTHVHIRDVMRFAGSIRVQRLVAAEQQIEPPSHKYFTLYDTFDPALLSLEHKEAMGTPRMVVTNAHDKENVINGYYNPVSFRSNDPELLMPDTQPLILEQLRIHQNEATAFERWYSDIRLPAIMATAGHLTGSLLRFAQHGQMFAFEPQFSHMAIYRVSDLDTARASWRAQNAESDTPYVKRRAVSCYVPMMPYLTRDAVARASAEEQAVEETARAHASRSSATTEQLGVKWR</sequence>
<dbReference type="InterPro" id="IPR011008">
    <property type="entry name" value="Dimeric_a/b-barrel"/>
</dbReference>
<evidence type="ECO:0008006" key="4">
    <source>
        <dbReference type="Google" id="ProtNLM"/>
    </source>
</evidence>
<reference evidence="3" key="1">
    <citation type="submission" date="2018-09" db="EMBL/GenBank/DDBJ databases">
        <authorList>
            <person name="Zhu H."/>
        </authorList>
    </citation>
    <scope>NUCLEOTIDE SEQUENCE [LARGE SCALE GENOMIC DNA]</scope>
    <source>
        <strain evidence="3">K1S02-23</strain>
    </source>
</reference>
<protein>
    <recommendedName>
        <fullName evidence="4">EthD domain-containing protein</fullName>
    </recommendedName>
</protein>
<evidence type="ECO:0000256" key="1">
    <source>
        <dbReference type="SAM" id="MobiDB-lite"/>
    </source>
</evidence>
<proteinExistence type="predicted"/>
<dbReference type="RefSeq" id="WP_119784105.1">
    <property type="nucleotide sequence ID" value="NZ_QYUQ01000002.1"/>
</dbReference>
<dbReference type="Proteomes" id="UP000266327">
    <property type="component" value="Unassembled WGS sequence"/>
</dbReference>
<keyword evidence="3" id="KW-1185">Reference proteome</keyword>
<name>A0A3A3GIB6_9BURK</name>
<dbReference type="SUPFAM" id="SSF54909">
    <property type="entry name" value="Dimeric alpha+beta barrel"/>
    <property type="match status" value="1"/>
</dbReference>